<keyword evidence="2" id="KW-1003">Cell membrane</keyword>
<evidence type="ECO:0000256" key="3">
    <source>
        <dbReference type="ARBA" id="ARBA00022692"/>
    </source>
</evidence>
<protein>
    <submittedName>
        <fullName evidence="9">FtsX-like permease family protein</fullName>
    </submittedName>
</protein>
<proteinExistence type="predicted"/>
<evidence type="ECO:0000313" key="9">
    <source>
        <dbReference type="EMBL" id="RYU92793.1"/>
    </source>
</evidence>
<accession>A0A4Q5LTP1</accession>
<dbReference type="EMBL" id="SEWF01000071">
    <property type="protein sequence ID" value="RYU92793.1"/>
    <property type="molecule type" value="Genomic_DNA"/>
</dbReference>
<dbReference type="OrthoDB" id="9770036at2"/>
<gene>
    <name evidence="9" type="ORF">EWM59_25300</name>
</gene>
<evidence type="ECO:0000259" key="7">
    <source>
        <dbReference type="Pfam" id="PF02687"/>
    </source>
</evidence>
<evidence type="ECO:0000256" key="6">
    <source>
        <dbReference type="SAM" id="Phobius"/>
    </source>
</evidence>
<organism evidence="9 10">
    <name type="scientific">Emticicia agri</name>
    <dbReference type="NCBI Taxonomy" id="2492393"/>
    <lineage>
        <taxon>Bacteria</taxon>
        <taxon>Pseudomonadati</taxon>
        <taxon>Bacteroidota</taxon>
        <taxon>Cytophagia</taxon>
        <taxon>Cytophagales</taxon>
        <taxon>Leadbetterellaceae</taxon>
        <taxon>Emticicia</taxon>
    </lineage>
</organism>
<dbReference type="Proteomes" id="UP000293162">
    <property type="component" value="Unassembled WGS sequence"/>
</dbReference>
<dbReference type="Pfam" id="PF12704">
    <property type="entry name" value="MacB_PCD"/>
    <property type="match status" value="1"/>
</dbReference>
<feature type="transmembrane region" description="Helical" evidence="6">
    <location>
        <begin position="375"/>
        <end position="398"/>
    </location>
</feature>
<evidence type="ECO:0000256" key="4">
    <source>
        <dbReference type="ARBA" id="ARBA00022989"/>
    </source>
</evidence>
<dbReference type="GO" id="GO:0022857">
    <property type="term" value="F:transmembrane transporter activity"/>
    <property type="evidence" value="ECO:0007669"/>
    <property type="project" value="TreeGrafter"/>
</dbReference>
<evidence type="ECO:0000256" key="5">
    <source>
        <dbReference type="ARBA" id="ARBA00023136"/>
    </source>
</evidence>
<dbReference type="PANTHER" id="PTHR30572:SF15">
    <property type="entry name" value="ABC TRANSPORTER PERMEASE"/>
    <property type="match status" value="1"/>
</dbReference>
<evidence type="ECO:0000313" key="10">
    <source>
        <dbReference type="Proteomes" id="UP000293162"/>
    </source>
</evidence>
<evidence type="ECO:0000256" key="1">
    <source>
        <dbReference type="ARBA" id="ARBA00004651"/>
    </source>
</evidence>
<dbReference type="RefSeq" id="WP_130024028.1">
    <property type="nucleotide sequence ID" value="NZ_SEWF01000071.1"/>
</dbReference>
<feature type="domain" description="MacB-like periplasmic core" evidence="8">
    <location>
        <begin position="26"/>
        <end position="227"/>
    </location>
</feature>
<feature type="transmembrane region" description="Helical" evidence="6">
    <location>
        <begin position="336"/>
        <end position="363"/>
    </location>
</feature>
<dbReference type="Pfam" id="PF02687">
    <property type="entry name" value="FtsX"/>
    <property type="match status" value="1"/>
</dbReference>
<dbReference type="GO" id="GO:0005886">
    <property type="term" value="C:plasma membrane"/>
    <property type="evidence" value="ECO:0007669"/>
    <property type="project" value="UniProtKB-SubCell"/>
</dbReference>
<keyword evidence="4 6" id="KW-1133">Transmembrane helix</keyword>
<dbReference type="InterPro" id="IPR003838">
    <property type="entry name" value="ABC3_permease_C"/>
</dbReference>
<dbReference type="AlphaFoldDB" id="A0A4Q5LTP1"/>
<dbReference type="PANTHER" id="PTHR30572">
    <property type="entry name" value="MEMBRANE COMPONENT OF TRANSPORTER-RELATED"/>
    <property type="match status" value="1"/>
</dbReference>
<feature type="domain" description="ABC3 transporter permease C-terminal" evidence="7">
    <location>
        <begin position="297"/>
        <end position="408"/>
    </location>
</feature>
<dbReference type="InterPro" id="IPR025857">
    <property type="entry name" value="MacB_PCD"/>
</dbReference>
<comment type="subcellular location">
    <subcellularLocation>
        <location evidence="1">Cell membrane</location>
        <topology evidence="1">Multi-pass membrane protein</topology>
    </subcellularLocation>
</comment>
<keyword evidence="5 6" id="KW-0472">Membrane</keyword>
<feature type="transmembrane region" description="Helical" evidence="6">
    <location>
        <begin position="293"/>
        <end position="315"/>
    </location>
</feature>
<dbReference type="InterPro" id="IPR050250">
    <property type="entry name" value="Macrolide_Exporter_MacB"/>
</dbReference>
<evidence type="ECO:0000256" key="2">
    <source>
        <dbReference type="ARBA" id="ARBA00022475"/>
    </source>
</evidence>
<keyword evidence="10" id="KW-1185">Reference proteome</keyword>
<keyword evidence="3 6" id="KW-0812">Transmembrane</keyword>
<reference evidence="9 10" key="1">
    <citation type="submission" date="2019-02" db="EMBL/GenBank/DDBJ databases">
        <title>Bacterial novel species Emticicia sp. 17J42-9 isolated from soil.</title>
        <authorList>
            <person name="Jung H.-Y."/>
        </authorList>
    </citation>
    <scope>NUCLEOTIDE SEQUENCE [LARGE SCALE GENOMIC DNA]</scope>
    <source>
        <strain evidence="9 10">17J42-9</strain>
    </source>
</reference>
<sequence length="415" mass="45754">MIKFFFLAFESFRFAGQALRENMLRTILSLLGVTVGIFSIIGVYTMVDSLESNIKNSLNSIGTNVIYVQKWPWLFSNGDYPWWKYFMRPEPKYNEFKYLRDNLENAQAGAMMDFAGDVTCRKNSNSINALCQGITYEFNEITEVPIVNGRYFAQQEIESGKNVAILGATISEALFPDSDPIGQTFKMKGQNITVIGVQEKKGAQIADFGGAPDEKVIIPFLTHKRIFSSGELTGDIVFKGYEEDEGLFELEGEITGLLRTKRGLKPSQEDSFALNRPEAAAQALGQLFGTLRVSGFIIGLFSLLIGGFGIANIMFVSVKERTNIVGIQKSLGAKNYFILFQFLFEAVFLCILGGLGGIALVYLLSFLPLGSLDIVLSYGNIIFGLVIASSIGIISGIIPAWQAARMDPVTAIRSK</sequence>
<evidence type="ECO:0000259" key="8">
    <source>
        <dbReference type="Pfam" id="PF12704"/>
    </source>
</evidence>
<feature type="transmembrane region" description="Helical" evidence="6">
    <location>
        <begin position="27"/>
        <end position="47"/>
    </location>
</feature>
<comment type="caution">
    <text evidence="9">The sequence shown here is derived from an EMBL/GenBank/DDBJ whole genome shotgun (WGS) entry which is preliminary data.</text>
</comment>
<name>A0A4Q5LTP1_9BACT</name>